<dbReference type="GO" id="GO:0005886">
    <property type="term" value="C:plasma membrane"/>
    <property type="evidence" value="ECO:0007669"/>
    <property type="project" value="TreeGrafter"/>
</dbReference>
<name>A0A5D0R5Q9_9FLAO</name>
<dbReference type="PANTHER" id="PTHR30438:SF2">
    <property type="entry name" value="MEMBRANE PROTEIN"/>
    <property type="match status" value="1"/>
</dbReference>
<accession>A0A5D0R5Q9</accession>
<dbReference type="Gene3D" id="1.10.287.470">
    <property type="entry name" value="Helix hairpin bin"/>
    <property type="match status" value="1"/>
</dbReference>
<dbReference type="PROSITE" id="PS51257">
    <property type="entry name" value="PROKAR_LIPOPROTEIN"/>
    <property type="match status" value="1"/>
</dbReference>
<comment type="caution">
    <text evidence="2">The sequence shown here is derived from an EMBL/GenBank/DDBJ whole genome shotgun (WGS) entry which is preliminary data.</text>
</comment>
<evidence type="ECO:0000313" key="2">
    <source>
        <dbReference type="EMBL" id="TYB75884.1"/>
    </source>
</evidence>
<dbReference type="PANTHER" id="PTHR30438">
    <property type="entry name" value="36 KDA ANTIGEN-RELATED"/>
    <property type="match status" value="1"/>
</dbReference>
<dbReference type="SUPFAM" id="SSF111369">
    <property type="entry name" value="HlyD-like secretion proteins"/>
    <property type="match status" value="1"/>
</dbReference>
<dbReference type="AlphaFoldDB" id="A0A5D0R5Q9"/>
<evidence type="ECO:0000256" key="1">
    <source>
        <dbReference type="SAM" id="Coils"/>
    </source>
</evidence>
<dbReference type="OrthoDB" id="9798190at2"/>
<feature type="coiled-coil region" evidence="1">
    <location>
        <begin position="94"/>
        <end position="166"/>
    </location>
</feature>
<dbReference type="EMBL" id="VSKK01000004">
    <property type="protein sequence ID" value="TYB75884.1"/>
    <property type="molecule type" value="Genomic_DNA"/>
</dbReference>
<protein>
    <submittedName>
        <fullName evidence="2">Biotin/lipoyl-binding protein</fullName>
    </submittedName>
</protein>
<keyword evidence="1" id="KW-0175">Coiled coil</keyword>
<proteinExistence type="predicted"/>
<dbReference type="RefSeq" id="WP_148404953.1">
    <property type="nucleotide sequence ID" value="NZ_VSKK01000004.1"/>
</dbReference>
<gene>
    <name evidence="2" type="ORF">ES674_13785</name>
</gene>
<reference evidence="2 3" key="1">
    <citation type="submission" date="2019-08" db="EMBL/GenBank/DDBJ databases">
        <title>Genomes of Antarctic Bizionia species.</title>
        <authorList>
            <person name="Bowman J.P."/>
        </authorList>
    </citation>
    <scope>NUCLEOTIDE SEQUENCE [LARGE SCALE GENOMIC DNA]</scope>
    <source>
        <strain evidence="2 3">ADA-4</strain>
    </source>
</reference>
<keyword evidence="3" id="KW-1185">Reference proteome</keyword>
<evidence type="ECO:0000313" key="3">
    <source>
        <dbReference type="Proteomes" id="UP000323720"/>
    </source>
</evidence>
<organism evidence="2 3">
    <name type="scientific">Bizionia myxarmorum</name>
    <dbReference type="NCBI Taxonomy" id="291186"/>
    <lineage>
        <taxon>Bacteria</taxon>
        <taxon>Pseudomonadati</taxon>
        <taxon>Bacteroidota</taxon>
        <taxon>Flavobacteriia</taxon>
        <taxon>Flavobacteriales</taxon>
        <taxon>Flavobacteriaceae</taxon>
        <taxon>Bizionia</taxon>
    </lineage>
</organism>
<sequence length="321" mass="35512">MEIKNVLLLLVLVVSVSCSDNKMDPAFMGKIEREQISVVTKIPGTVEELLVSKGDFVKKGDTLAILDIPEVDAKKQQAEGVLKSAEAQYQMAIKGATDGQLKQLQNKVNGLKEQFEFAKKSKDRLNKMLQDSLIPQQQFDEVYAKYQGAKNQYDAAKTELEEAKNGGRAEQQSMALGQKLQASGAVLEVGAAEREKYVIAPQDMSVETINLKNGELALPGYPIISGYINDSVYFRFTIAESKLGEIKRGTKVKIEVLYKDSEIINGEVTLVKALSSYANIATAYPDFDMQQTLFEVEVKPTDPEKVKDLITKASVSLKFNK</sequence>
<dbReference type="Proteomes" id="UP000323720">
    <property type="component" value="Unassembled WGS sequence"/>
</dbReference>
<dbReference type="Gene3D" id="2.40.50.100">
    <property type="match status" value="1"/>
</dbReference>